<dbReference type="FunFam" id="3.40.30.10:FF:000245">
    <property type="entry name" value="Thioredoxin"/>
    <property type="match status" value="1"/>
</dbReference>
<dbReference type="PANTHER" id="PTHR46115">
    <property type="entry name" value="THIOREDOXIN-LIKE PROTEIN 1"/>
    <property type="match status" value="1"/>
</dbReference>
<comment type="similarity">
    <text evidence="1">Belongs to the thioredoxin family.</text>
</comment>
<name>A0A397FZF0_ASPTH</name>
<dbReference type="InterPro" id="IPR036249">
    <property type="entry name" value="Thioredoxin-like_sf"/>
</dbReference>
<dbReference type="Gene3D" id="3.40.30.10">
    <property type="entry name" value="Glutaredoxin"/>
    <property type="match status" value="1"/>
</dbReference>
<organism evidence="4 5">
    <name type="scientific">Aspergillus thermomutatus</name>
    <name type="common">Neosartorya pseudofischeri</name>
    <dbReference type="NCBI Taxonomy" id="41047"/>
    <lineage>
        <taxon>Eukaryota</taxon>
        <taxon>Fungi</taxon>
        <taxon>Dikarya</taxon>
        <taxon>Ascomycota</taxon>
        <taxon>Pezizomycotina</taxon>
        <taxon>Eurotiomycetes</taxon>
        <taxon>Eurotiomycetidae</taxon>
        <taxon>Eurotiales</taxon>
        <taxon>Aspergillaceae</taxon>
        <taxon>Aspergillus</taxon>
        <taxon>Aspergillus subgen. Fumigati</taxon>
    </lineage>
</organism>
<dbReference type="VEuPathDB" id="FungiDB:CDV56_100179"/>
<evidence type="ECO:0000259" key="3">
    <source>
        <dbReference type="PROSITE" id="PS51352"/>
    </source>
</evidence>
<dbReference type="SUPFAM" id="SSF52833">
    <property type="entry name" value="Thioredoxin-like"/>
    <property type="match status" value="1"/>
</dbReference>
<dbReference type="AlphaFoldDB" id="A0A397FZF0"/>
<gene>
    <name evidence="4" type="ORF">CDV56_100179</name>
</gene>
<dbReference type="PRINTS" id="PR00421">
    <property type="entry name" value="THIOREDOXIN"/>
</dbReference>
<dbReference type="Proteomes" id="UP000215305">
    <property type="component" value="Unassembled WGS sequence"/>
</dbReference>
<proteinExistence type="inferred from homology"/>
<evidence type="ECO:0000256" key="2">
    <source>
        <dbReference type="ARBA" id="ARBA00023157"/>
    </source>
</evidence>
<dbReference type="GeneID" id="38122153"/>
<comment type="caution">
    <text evidence="4">The sequence shown here is derived from an EMBL/GenBank/DDBJ whole genome shotgun (WGS) entry which is preliminary data.</text>
</comment>
<dbReference type="PROSITE" id="PS51352">
    <property type="entry name" value="THIOREDOXIN_2"/>
    <property type="match status" value="1"/>
</dbReference>
<dbReference type="EMBL" id="NKHU02000367">
    <property type="protein sequence ID" value="RHZ43917.1"/>
    <property type="molecule type" value="Genomic_DNA"/>
</dbReference>
<sequence length="110" mass="11997">MGVEELTSLQAFRSAVADNMLVLVDAYADWCGPCKAIAPKVELFSNQYANVKFFKVDVDKVPDVAQELGVSSMPSFYLFQGGDYIDKVVGANPGLLETYIKRHAETGTQG</sequence>
<keyword evidence="2" id="KW-1015">Disulfide bond</keyword>
<dbReference type="OrthoDB" id="10263751at2759"/>
<evidence type="ECO:0000256" key="1">
    <source>
        <dbReference type="ARBA" id="ARBA00008987"/>
    </source>
</evidence>
<dbReference type="RefSeq" id="XP_026610061.1">
    <property type="nucleotide sequence ID" value="XM_026753798.1"/>
</dbReference>
<evidence type="ECO:0000313" key="4">
    <source>
        <dbReference type="EMBL" id="RHZ43917.1"/>
    </source>
</evidence>
<accession>A0A397FZF0</accession>
<keyword evidence="5" id="KW-1185">Reference proteome</keyword>
<dbReference type="Pfam" id="PF00085">
    <property type="entry name" value="Thioredoxin"/>
    <property type="match status" value="1"/>
</dbReference>
<protein>
    <recommendedName>
        <fullName evidence="3">Thioredoxin domain-containing protein</fullName>
    </recommendedName>
</protein>
<dbReference type="InterPro" id="IPR013766">
    <property type="entry name" value="Thioredoxin_domain"/>
</dbReference>
<evidence type="ECO:0000313" key="5">
    <source>
        <dbReference type="Proteomes" id="UP000215305"/>
    </source>
</evidence>
<feature type="domain" description="Thioredoxin" evidence="3">
    <location>
        <begin position="1"/>
        <end position="110"/>
    </location>
</feature>
<dbReference type="STRING" id="41047.A0A397FZF0"/>
<reference evidence="4" key="1">
    <citation type="submission" date="2018-08" db="EMBL/GenBank/DDBJ databases">
        <title>Draft genome sequence of azole-resistant Aspergillus thermomutatus (Neosartorya pseudofischeri) strain HMR AF 39, isolated from a human nasal aspirate.</title>
        <authorList>
            <person name="Parent-Michaud M."/>
            <person name="Dufresne P.J."/>
            <person name="Fournier E."/>
            <person name="Martineau C."/>
            <person name="Moreira S."/>
            <person name="Perkins V."/>
            <person name="De Repentigny L."/>
            <person name="Dufresne S.F."/>
        </authorList>
    </citation>
    <scope>NUCLEOTIDE SEQUENCE [LARGE SCALE GENOMIC DNA]</scope>
    <source>
        <strain evidence="4">HMR AF 39</strain>
    </source>
</reference>
<dbReference type="CDD" id="cd02947">
    <property type="entry name" value="TRX_family"/>
    <property type="match status" value="1"/>
</dbReference>